<comment type="caution">
    <text evidence="4">The sequence shown here is derived from an EMBL/GenBank/DDBJ whole genome shotgun (WGS) entry which is preliminary data.</text>
</comment>
<evidence type="ECO:0000313" key="5">
    <source>
        <dbReference type="Proteomes" id="UP001285855"/>
    </source>
</evidence>
<evidence type="ECO:0000259" key="2">
    <source>
        <dbReference type="Pfam" id="PF01345"/>
    </source>
</evidence>
<evidence type="ECO:0000256" key="1">
    <source>
        <dbReference type="SAM" id="SignalP"/>
    </source>
</evidence>
<dbReference type="InterPro" id="IPR001434">
    <property type="entry name" value="OmcB-like_DUF11"/>
</dbReference>
<proteinExistence type="predicted"/>
<keyword evidence="1" id="KW-0732">Signal</keyword>
<feature type="signal peptide" evidence="1">
    <location>
        <begin position="1"/>
        <end position="19"/>
    </location>
</feature>
<dbReference type="NCBIfam" id="TIGR01451">
    <property type="entry name" value="B_ant_repeat"/>
    <property type="match status" value="1"/>
</dbReference>
<dbReference type="InterPro" id="IPR051172">
    <property type="entry name" value="Chlamydia_OmcB"/>
</dbReference>
<dbReference type="InterPro" id="IPR057693">
    <property type="entry name" value="DUF7933"/>
</dbReference>
<feature type="domain" description="DUF7933" evidence="3">
    <location>
        <begin position="794"/>
        <end position="918"/>
    </location>
</feature>
<dbReference type="EMBL" id="JAXDAE010000001">
    <property type="protein sequence ID" value="MDY2586172.1"/>
    <property type="molecule type" value="Genomic_DNA"/>
</dbReference>
<dbReference type="InterPro" id="IPR047589">
    <property type="entry name" value="DUF11_rpt"/>
</dbReference>
<dbReference type="Pfam" id="PF25564">
    <property type="entry name" value="DUF7933"/>
    <property type="match status" value="1"/>
</dbReference>
<name>A0ABU5ENB4_9FLAO</name>
<dbReference type="Pfam" id="PF13585">
    <property type="entry name" value="CHU_C"/>
    <property type="match status" value="1"/>
</dbReference>
<dbReference type="InterPro" id="IPR026341">
    <property type="entry name" value="T9SS_type_B"/>
</dbReference>
<reference evidence="4 5" key="1">
    <citation type="submission" date="2023-11" db="EMBL/GenBank/DDBJ databases">
        <title>Winogradskyella pelagius sp. nov., isolated from coastal sediment.</title>
        <authorList>
            <person name="Li F."/>
        </authorList>
    </citation>
    <scope>NUCLEOTIDE SEQUENCE [LARGE SCALE GENOMIC DNA]</scope>
    <source>
        <strain evidence="4 5">KCTC 23502</strain>
    </source>
</reference>
<dbReference type="Gene3D" id="2.60.40.10">
    <property type="entry name" value="Immunoglobulins"/>
    <property type="match status" value="1"/>
</dbReference>
<dbReference type="InterPro" id="IPR013783">
    <property type="entry name" value="Ig-like_fold"/>
</dbReference>
<keyword evidence="5" id="KW-1185">Reference proteome</keyword>
<feature type="chain" id="PRO_5045333084" evidence="1">
    <location>
        <begin position="20"/>
        <end position="1137"/>
    </location>
</feature>
<organism evidence="4 5">
    <name type="scientific">Winogradskyella aquimaris</name>
    <dbReference type="NCBI Taxonomy" id="864074"/>
    <lineage>
        <taxon>Bacteria</taxon>
        <taxon>Pseudomonadati</taxon>
        <taxon>Bacteroidota</taxon>
        <taxon>Flavobacteriia</taxon>
        <taxon>Flavobacteriales</taxon>
        <taxon>Flavobacteriaceae</taxon>
        <taxon>Winogradskyella</taxon>
    </lineage>
</organism>
<dbReference type="PANTHER" id="PTHR34819">
    <property type="entry name" value="LARGE CYSTEINE-RICH PERIPLASMIC PROTEIN OMCB"/>
    <property type="match status" value="1"/>
</dbReference>
<evidence type="ECO:0000313" key="4">
    <source>
        <dbReference type="EMBL" id="MDY2586172.1"/>
    </source>
</evidence>
<accession>A0ABU5ENB4</accession>
<dbReference type="RefSeq" id="WP_320554541.1">
    <property type="nucleotide sequence ID" value="NZ_JAXDAE010000001.1"/>
</dbReference>
<feature type="domain" description="DUF11" evidence="2">
    <location>
        <begin position="926"/>
        <end position="1038"/>
    </location>
</feature>
<gene>
    <name evidence="4" type="ORF">SNF14_02380</name>
</gene>
<sequence>MLKSIKLLFFLIINLPLLSAQTTDLSINIEAQNLAGTPISQVDIYEDFQYLITLSNSGNTTNNTDISVDFDDDITIISTSSQNTINGASDVSDITITDNVLTGTITNLPNNSSVELLVLVSAPTNLGGIAVNGTINPSAGTTDTNTSNNQSIISIDVLDVVIDFEITHTQIQPASGIPVDDWGNEVIYQFTITNNSEIDFPIETIEGKLILTSPFDNGQPFAEFISLDCIGTTNGTLCPETIDPNTISANITTPNVVNAPSIFTLGDDLEITSGGSITFEMVYRYTNFSCSPNPMPIDVDSFIEISLNHTNASSNLSNFVETNLPNADICPLTDVCIETELFDPVDTIDIEYDQEVTFVTTVCNNGPSEAPLLLFLQNLSPNVNWDIISVNCTATTGPVACGDFTISDNGQLWVSNEFVLEPNTTITIETVVVFVEPPCNPFPTQVDGSVKSQITLLPTQTIDTNPDNNFHFIDLILPTEEPCDVQDISDLQVTKTQVFPELPVGGSQSNTTEWGEITYEVTITNDGDTDEPIQVQDHMPVPLTGDVPIIGTLISVECTGTTGTASCFSIENASTGIPFDGVTEDGSFDTFWEILPEDNWILPANSSVSFTVTVDWQPECSSQPMVGTNYIRAYYVNNVPETNLGNNIDSVDTYFAPCIDLVVQTYPESAQVDTGEAFNWIVDISNSTTSSSAVDIQFENILDNAFTLSGSPTCSVSSGSATCISAFNISGNTITGIIPTMEAGSTIRITIPVLAPNFGGGFNNIAEAFPSAADNEELTPETNISVNSVQVISPILDKVFVPNTIFEGGESELVFTIYNIATSPTQNGIAFTDNLPTGLTISSLPVWVEANGCSATFNGTVGGDFVGVTDLTFPAGVESCSFSVMVTSDIAGTYLNNFQNISNTNNLDASQVSAALDVVVDTSDVDIEILKSVEPTEAMVGHQVTFTITATNIGTSQATAIQVQDALPVGYEYISATTSFGIFDDTAFSWSIPFLDSNQAETLQIDVLVVSSTDLLNIAFLDGLNEIDRDSSNNEDDAIVEISNCLSIPQGISPNGDLKNDSLIIPCIESYPNNTIKIYNRYGALIYECNNYNNSWDGRANRGAPKHSGLLPVGTYFYILEVIGIAKPIQGYVYLNY</sequence>
<evidence type="ECO:0000259" key="3">
    <source>
        <dbReference type="Pfam" id="PF25564"/>
    </source>
</evidence>
<dbReference type="Proteomes" id="UP001285855">
    <property type="component" value="Unassembled WGS sequence"/>
</dbReference>
<dbReference type="Pfam" id="PF01345">
    <property type="entry name" value="DUF11"/>
    <property type="match status" value="1"/>
</dbReference>
<dbReference type="NCBIfam" id="TIGR04131">
    <property type="entry name" value="Bac_Flav_CTERM"/>
    <property type="match status" value="1"/>
</dbReference>
<protein>
    <submittedName>
        <fullName evidence="4">Gliding motility-associated C-terminal domain-containing protein</fullName>
    </submittedName>
</protein>